<keyword evidence="4" id="KW-1185">Reference proteome</keyword>
<dbReference type="Gene3D" id="3.30.1370.60">
    <property type="entry name" value="Hypothetical oxidoreductase yiak, domain 2"/>
    <property type="match status" value="1"/>
</dbReference>
<name>A0A510DRU0_9CREN</name>
<dbReference type="AlphaFoldDB" id="A0A510DRU0"/>
<sequence>MKGHSSHGIQRMIPLLRGLDAGTIKSHLDFKVERETDSSKFVDGNSSIGIVVWDLLIRERRDSDVFMIAVRNSSHIGYLGYYTSRLASAGIPSIMFGNAEPSVVAPGTSRRILSTSPISIGIPPDVVLDMSLASTSRGRILEAKRRGERIPLGWAVGPDGKETDDPDLALKGGIIPIGGKKGFFLSLFLDMLTATISGSELSENVVGVLDTSKRPNKGEVLIMFNYHHEVKHVPWEELPGRHGLKIMNEIKRSGYVEVDNSLLSSLKEF</sequence>
<dbReference type="Gene3D" id="3.30.60.50">
    <property type="entry name" value="Hypothetical oxidoreductase yiak, domain 3"/>
    <property type="match status" value="1"/>
</dbReference>
<dbReference type="Gene3D" id="1.10.1530.10">
    <property type="match status" value="1"/>
</dbReference>
<dbReference type="Proteomes" id="UP000322983">
    <property type="component" value="Chromosome"/>
</dbReference>
<protein>
    <submittedName>
        <fullName evidence="3">Malate/(S)-sulfolactate dehydrogenase</fullName>
    </submittedName>
</protein>
<dbReference type="InterPro" id="IPR043143">
    <property type="entry name" value="Mal/L-sulf/L-lact_DH-like_NADP"/>
</dbReference>
<dbReference type="EMBL" id="AP018929">
    <property type="protein sequence ID" value="BBG22860.1"/>
    <property type="molecule type" value="Genomic_DNA"/>
</dbReference>
<dbReference type="InterPro" id="IPR043144">
    <property type="entry name" value="Mal/L-sulf/L-lact_DH-like_ah"/>
</dbReference>
<gene>
    <name evidence="3" type="ORF">IC006_0144</name>
</gene>
<proteinExistence type="inferred from homology"/>
<evidence type="ECO:0000313" key="3">
    <source>
        <dbReference type="EMBL" id="BBG22860.1"/>
    </source>
</evidence>
<keyword evidence="2" id="KW-0560">Oxidoreductase</keyword>
<accession>A0A510DRU0</accession>
<dbReference type="PANTHER" id="PTHR11091:SF0">
    <property type="entry name" value="MALATE DEHYDROGENASE"/>
    <property type="match status" value="1"/>
</dbReference>
<evidence type="ECO:0000256" key="1">
    <source>
        <dbReference type="ARBA" id="ARBA00006056"/>
    </source>
</evidence>
<reference evidence="3 4" key="1">
    <citation type="journal article" date="2020" name="Int. J. Syst. Evol. Microbiol.">
        <title>Sulfuracidifex tepidarius gen. nov., sp. nov. and transfer of Sulfolobus metallicus Huber and Stetter 1992 to the genus Sulfuracidifex as Sulfuracidifex metallicus comb. nov.</title>
        <authorList>
            <person name="Itoh T."/>
            <person name="Miura T."/>
            <person name="Sakai H.D."/>
            <person name="Kato S."/>
            <person name="Ohkuma M."/>
            <person name="Takashina T."/>
        </authorList>
    </citation>
    <scope>NUCLEOTIDE SEQUENCE [LARGE SCALE GENOMIC DNA]</scope>
    <source>
        <strain evidence="3 4">IC-006</strain>
    </source>
</reference>
<dbReference type="InterPro" id="IPR036111">
    <property type="entry name" value="Mal/L-sulfo/L-lacto_DH-like_sf"/>
</dbReference>
<dbReference type="InterPro" id="IPR003767">
    <property type="entry name" value="Malate/L-lactate_DH-like"/>
</dbReference>
<evidence type="ECO:0000256" key="2">
    <source>
        <dbReference type="ARBA" id="ARBA00023002"/>
    </source>
</evidence>
<dbReference type="KEGG" id="step:IC006_0144"/>
<dbReference type="GO" id="GO:0016491">
    <property type="term" value="F:oxidoreductase activity"/>
    <property type="evidence" value="ECO:0007669"/>
    <property type="project" value="UniProtKB-KW"/>
</dbReference>
<comment type="similarity">
    <text evidence="1">Belongs to the LDH2/MDH2 oxidoreductase family.</text>
</comment>
<dbReference type="PANTHER" id="PTHR11091">
    <property type="entry name" value="OXIDOREDUCTASE-RELATED"/>
    <property type="match status" value="1"/>
</dbReference>
<dbReference type="Pfam" id="PF02615">
    <property type="entry name" value="Ldh_2"/>
    <property type="match status" value="1"/>
</dbReference>
<dbReference type="SUPFAM" id="SSF89733">
    <property type="entry name" value="L-sulfolactate dehydrogenase-like"/>
    <property type="match status" value="1"/>
</dbReference>
<dbReference type="STRING" id="1294262.GCA_001316085_00947"/>
<organism evidence="3 4">
    <name type="scientific">Sulfuracidifex tepidarius</name>
    <dbReference type="NCBI Taxonomy" id="1294262"/>
    <lineage>
        <taxon>Archaea</taxon>
        <taxon>Thermoproteota</taxon>
        <taxon>Thermoprotei</taxon>
        <taxon>Sulfolobales</taxon>
        <taxon>Sulfolobaceae</taxon>
        <taxon>Sulfuracidifex</taxon>
    </lineage>
</organism>
<evidence type="ECO:0000313" key="4">
    <source>
        <dbReference type="Proteomes" id="UP000322983"/>
    </source>
</evidence>